<keyword evidence="1" id="KW-1133">Transmembrane helix</keyword>
<dbReference type="OrthoDB" id="5805335at2759"/>
<evidence type="ECO:0000313" key="2">
    <source>
        <dbReference type="EMBL" id="EGT49088.1"/>
    </source>
</evidence>
<name>G0N0P9_CAEBE</name>
<dbReference type="PANTHER" id="PTHR22941">
    <property type="entry name" value="SERPENTINE RECEPTOR"/>
    <property type="match status" value="1"/>
</dbReference>
<dbReference type="PANTHER" id="PTHR22941:SF48">
    <property type="entry name" value="G PROTEIN-COUPLED RECEPTOR-RELATED"/>
    <property type="match status" value="1"/>
</dbReference>
<proteinExistence type="predicted"/>
<dbReference type="Pfam" id="PF10318">
    <property type="entry name" value="7TM_GPCR_Srh"/>
    <property type="match status" value="1"/>
</dbReference>
<dbReference type="EMBL" id="GL379825">
    <property type="protein sequence ID" value="EGT49088.1"/>
    <property type="molecule type" value="Genomic_DNA"/>
</dbReference>
<dbReference type="FunCoup" id="G0N0P9">
    <property type="interactions" value="260"/>
</dbReference>
<evidence type="ECO:0008006" key="4">
    <source>
        <dbReference type="Google" id="ProtNLM"/>
    </source>
</evidence>
<keyword evidence="3" id="KW-1185">Reference proteome</keyword>
<feature type="transmembrane region" description="Helical" evidence="1">
    <location>
        <begin position="274"/>
        <end position="292"/>
    </location>
</feature>
<keyword evidence="1" id="KW-0812">Transmembrane</keyword>
<dbReference type="InterPro" id="IPR019422">
    <property type="entry name" value="7TM_GPCR_serpentine_rcpt_Srh"/>
</dbReference>
<reference evidence="3" key="1">
    <citation type="submission" date="2011-07" db="EMBL/GenBank/DDBJ databases">
        <authorList>
            <consortium name="Caenorhabditis brenneri Sequencing and Analysis Consortium"/>
            <person name="Wilson R.K."/>
        </authorList>
    </citation>
    <scope>NUCLEOTIDE SEQUENCE [LARGE SCALE GENOMIC DNA]</scope>
    <source>
        <strain evidence="3">PB2801</strain>
    </source>
</reference>
<feature type="transmembrane region" description="Helical" evidence="1">
    <location>
        <begin position="243"/>
        <end position="262"/>
    </location>
</feature>
<dbReference type="InParanoid" id="G0N0P9"/>
<dbReference type="eggNOG" id="ENOG502THP9">
    <property type="taxonomic scope" value="Eukaryota"/>
</dbReference>
<feature type="transmembrane region" description="Helical" evidence="1">
    <location>
        <begin position="15"/>
        <end position="35"/>
    </location>
</feature>
<dbReference type="OMA" id="WITIYLG"/>
<feature type="transmembrane region" description="Helical" evidence="1">
    <location>
        <begin position="131"/>
        <end position="147"/>
    </location>
</feature>
<evidence type="ECO:0000256" key="1">
    <source>
        <dbReference type="SAM" id="Phobius"/>
    </source>
</evidence>
<sequence length="312" mass="35795">MSLKFLSVPNTFSNILYLVSAFSAPVHIFGAFCILSKTPIAMHSVKWCLFNLHFWSMTLDLSLSFFGQPFICTPAFAGISLGLFHKLISTSILTYLFMTIFMFVVISIVAIFENRYFLLFAQHTWWQYGRYPFLVVNYLIGIVYYIPTHLQVPEQTEARKELFIKLPKLLEYDTPENPIFVSAFDNPWITYRQGIVTVLISAEILIFVGLLNWKMRQAMKRMTLSEKTLRLQSEFIKALKLQIAIPLVIILIPSLVLAAMGISGYQNQGANNLVFLVTSVHGMCSTLLMLYLQKPYRDYCRTRFSTVSSTHA</sequence>
<dbReference type="Proteomes" id="UP000008068">
    <property type="component" value="Unassembled WGS sequence"/>
</dbReference>
<gene>
    <name evidence="2" type="ORF">CAEBREN_00013</name>
</gene>
<dbReference type="AlphaFoldDB" id="G0N0P9"/>
<dbReference type="HOGENOM" id="CLU_042960_1_1_1"/>
<feature type="transmembrane region" description="Helical" evidence="1">
    <location>
        <begin position="47"/>
        <end position="67"/>
    </location>
</feature>
<evidence type="ECO:0000313" key="3">
    <source>
        <dbReference type="Proteomes" id="UP000008068"/>
    </source>
</evidence>
<feature type="transmembrane region" description="Helical" evidence="1">
    <location>
        <begin position="194"/>
        <end position="213"/>
    </location>
</feature>
<dbReference type="InterPro" id="IPR053220">
    <property type="entry name" value="Nematode_rcpt-like_serp_H"/>
</dbReference>
<feature type="transmembrane region" description="Helical" evidence="1">
    <location>
        <begin position="87"/>
        <end position="111"/>
    </location>
</feature>
<accession>G0N0P9</accession>
<keyword evidence="1" id="KW-0472">Membrane</keyword>
<organism evidence="3">
    <name type="scientific">Caenorhabditis brenneri</name>
    <name type="common">Nematode worm</name>
    <dbReference type="NCBI Taxonomy" id="135651"/>
    <lineage>
        <taxon>Eukaryota</taxon>
        <taxon>Metazoa</taxon>
        <taxon>Ecdysozoa</taxon>
        <taxon>Nematoda</taxon>
        <taxon>Chromadorea</taxon>
        <taxon>Rhabditida</taxon>
        <taxon>Rhabditina</taxon>
        <taxon>Rhabditomorpha</taxon>
        <taxon>Rhabditoidea</taxon>
        <taxon>Rhabditidae</taxon>
        <taxon>Peloderinae</taxon>
        <taxon>Caenorhabditis</taxon>
    </lineage>
</organism>
<protein>
    <recommendedName>
        <fullName evidence="4">Serpentine Receptor, class H</fullName>
    </recommendedName>
</protein>